<accession>A0ABU5ZND0</accession>
<dbReference type="Proteomes" id="UP001310386">
    <property type="component" value="Unassembled WGS sequence"/>
</dbReference>
<evidence type="ECO:0000259" key="2">
    <source>
        <dbReference type="Pfam" id="PF01478"/>
    </source>
</evidence>
<evidence type="ECO:0000256" key="1">
    <source>
        <dbReference type="SAM" id="Phobius"/>
    </source>
</evidence>
<feature type="domain" description="Prepilin type IV endopeptidase peptidase" evidence="2">
    <location>
        <begin position="8"/>
        <end position="105"/>
    </location>
</feature>
<reference evidence="3" key="1">
    <citation type="submission" date="2023-12" db="EMBL/GenBank/DDBJ databases">
        <title>Fervidustalea candida gen. nov., sp. nov., a novel member of the family Paenibacillaceae isolated from a geothermal area.</title>
        <authorList>
            <person name="Li W.-J."/>
            <person name="Jiao J.-Y."/>
            <person name="Chen Y."/>
        </authorList>
    </citation>
    <scope>NUCLEOTIDE SEQUENCE</scope>
    <source>
        <strain evidence="3">SYSU GA230002</strain>
    </source>
</reference>
<dbReference type="Gene3D" id="1.20.120.1220">
    <property type="match status" value="1"/>
</dbReference>
<dbReference type="RefSeq" id="WP_371756110.1">
    <property type="nucleotide sequence ID" value="NZ_JAYJLD010000064.1"/>
</dbReference>
<proteinExistence type="predicted"/>
<organism evidence="3 4">
    <name type="scientific">Ferviditalea candida</name>
    <dbReference type="NCBI Taxonomy" id="3108399"/>
    <lineage>
        <taxon>Bacteria</taxon>
        <taxon>Bacillati</taxon>
        <taxon>Bacillota</taxon>
        <taxon>Bacilli</taxon>
        <taxon>Bacillales</taxon>
        <taxon>Paenibacillaceae</taxon>
        <taxon>Ferviditalea</taxon>
    </lineage>
</organism>
<keyword evidence="1" id="KW-1133">Transmembrane helix</keyword>
<sequence length="139" mass="15699">MITWQLVVIYFFVSWGVVTDIWKREISNYLVGTLFLIGILTNIFTGTWLLMIISVVIVTAIALILFKIGMYGGGDLKLLIASTSLMGLEWVFGVFFYSLIIALPLFAYYMIKDKTWKPCTPYAVAILGGVMWQNLSPLI</sequence>
<name>A0ABU5ZND0_9BACL</name>
<comment type="caution">
    <text evidence="3">The sequence shown here is derived from an EMBL/GenBank/DDBJ whole genome shotgun (WGS) entry which is preliminary data.</text>
</comment>
<keyword evidence="3" id="KW-0378">Hydrolase</keyword>
<dbReference type="GO" id="GO:0016787">
    <property type="term" value="F:hydrolase activity"/>
    <property type="evidence" value="ECO:0007669"/>
    <property type="project" value="UniProtKB-KW"/>
</dbReference>
<keyword evidence="4" id="KW-1185">Reference proteome</keyword>
<feature type="transmembrane region" description="Helical" evidence="1">
    <location>
        <begin position="49"/>
        <end position="70"/>
    </location>
</feature>
<evidence type="ECO:0000313" key="4">
    <source>
        <dbReference type="Proteomes" id="UP001310386"/>
    </source>
</evidence>
<protein>
    <submittedName>
        <fullName evidence="3">A24 family peptidase</fullName>
        <ecNumber evidence="3">3.4.23.-</ecNumber>
    </submittedName>
</protein>
<dbReference type="Pfam" id="PF01478">
    <property type="entry name" value="Peptidase_A24"/>
    <property type="match status" value="1"/>
</dbReference>
<dbReference type="EMBL" id="JAYJLD010000064">
    <property type="protein sequence ID" value="MEB3103985.1"/>
    <property type="molecule type" value="Genomic_DNA"/>
</dbReference>
<dbReference type="InterPro" id="IPR000045">
    <property type="entry name" value="Prepilin_IV_endopep_pep"/>
</dbReference>
<gene>
    <name evidence="3" type="ORF">VF724_20440</name>
</gene>
<feature type="transmembrane region" description="Helical" evidence="1">
    <location>
        <begin position="26"/>
        <end position="44"/>
    </location>
</feature>
<feature type="transmembrane region" description="Helical" evidence="1">
    <location>
        <begin position="90"/>
        <end position="111"/>
    </location>
</feature>
<keyword evidence="1" id="KW-0472">Membrane</keyword>
<keyword evidence="1" id="KW-0812">Transmembrane</keyword>
<dbReference type="EC" id="3.4.23.-" evidence="3"/>
<evidence type="ECO:0000313" key="3">
    <source>
        <dbReference type="EMBL" id="MEB3103985.1"/>
    </source>
</evidence>